<keyword evidence="9" id="KW-0472">Membrane</keyword>
<keyword evidence="10" id="KW-0998">Cell outer membrane</keyword>
<keyword evidence="5" id="KW-0732">Signal</keyword>
<evidence type="ECO:0000313" key="14">
    <source>
        <dbReference type="EMBL" id="CAJ0877129.1"/>
    </source>
</evidence>
<dbReference type="Pfam" id="PF07715">
    <property type="entry name" value="Plug"/>
    <property type="match status" value="1"/>
</dbReference>
<keyword evidence="4" id="KW-0812">Transmembrane</keyword>
<dbReference type="InterPro" id="IPR039426">
    <property type="entry name" value="TonB-dep_rcpt-like"/>
</dbReference>
<dbReference type="PANTHER" id="PTHR32552:SF68">
    <property type="entry name" value="FERRICHROME OUTER MEMBRANE TRANSPORTER_PHAGE RECEPTOR"/>
    <property type="match status" value="1"/>
</dbReference>
<keyword evidence="3" id="KW-0410">Iron transport</keyword>
<name>A0AA48M0U2_9ZZZZ</name>
<protein>
    <recommendedName>
        <fullName evidence="15">TonB-dependent receptor-like beta-barrel domain-containing protein</fullName>
    </recommendedName>
</protein>
<evidence type="ECO:0000256" key="8">
    <source>
        <dbReference type="ARBA" id="ARBA00023077"/>
    </source>
</evidence>
<dbReference type="Gene3D" id="2.170.130.10">
    <property type="entry name" value="TonB-dependent receptor, plug domain"/>
    <property type="match status" value="1"/>
</dbReference>
<evidence type="ECO:0000256" key="6">
    <source>
        <dbReference type="ARBA" id="ARBA00023004"/>
    </source>
</evidence>
<evidence type="ECO:0000256" key="7">
    <source>
        <dbReference type="ARBA" id="ARBA00023065"/>
    </source>
</evidence>
<organism evidence="14">
    <name type="scientific">freshwater sediment metagenome</name>
    <dbReference type="NCBI Taxonomy" id="556182"/>
    <lineage>
        <taxon>unclassified sequences</taxon>
        <taxon>metagenomes</taxon>
        <taxon>ecological metagenomes</taxon>
    </lineage>
</organism>
<feature type="domain" description="TonB-dependent receptor-like beta-barrel" evidence="12">
    <location>
        <begin position="246"/>
        <end position="679"/>
    </location>
</feature>
<feature type="domain" description="TonB-dependent receptor plug" evidence="13">
    <location>
        <begin position="80"/>
        <end position="154"/>
    </location>
</feature>
<evidence type="ECO:0000259" key="13">
    <source>
        <dbReference type="Pfam" id="PF07715"/>
    </source>
</evidence>
<keyword evidence="8" id="KW-0798">TonB box</keyword>
<dbReference type="InterPro" id="IPR000531">
    <property type="entry name" value="Beta-barrel_TonB"/>
</dbReference>
<accession>A0AA48M0U2</accession>
<dbReference type="CDD" id="cd01347">
    <property type="entry name" value="ligand_gated_channel"/>
    <property type="match status" value="1"/>
</dbReference>
<evidence type="ECO:0000256" key="4">
    <source>
        <dbReference type="ARBA" id="ARBA00022692"/>
    </source>
</evidence>
<dbReference type="SUPFAM" id="SSF56935">
    <property type="entry name" value="Porins"/>
    <property type="match status" value="1"/>
</dbReference>
<evidence type="ECO:0000256" key="5">
    <source>
        <dbReference type="ARBA" id="ARBA00022729"/>
    </source>
</evidence>
<keyword evidence="7" id="KW-0406">Ion transport</keyword>
<evidence type="ECO:0000256" key="11">
    <source>
        <dbReference type="SAM" id="MobiDB-lite"/>
    </source>
</evidence>
<gene>
    <name evidence="14" type="ORF">AMST5_02850</name>
</gene>
<evidence type="ECO:0008006" key="15">
    <source>
        <dbReference type="Google" id="ProtNLM"/>
    </source>
</evidence>
<reference evidence="14" key="1">
    <citation type="submission" date="2023-07" db="EMBL/GenBank/DDBJ databases">
        <authorList>
            <person name="Pelsma A.J. K."/>
        </authorList>
    </citation>
    <scope>NUCLEOTIDE SEQUENCE</scope>
</reference>
<dbReference type="InterPro" id="IPR036942">
    <property type="entry name" value="Beta-barrel_TonB_sf"/>
</dbReference>
<evidence type="ECO:0000256" key="10">
    <source>
        <dbReference type="ARBA" id="ARBA00023237"/>
    </source>
</evidence>
<evidence type="ECO:0000259" key="12">
    <source>
        <dbReference type="Pfam" id="PF00593"/>
    </source>
</evidence>
<dbReference type="GO" id="GO:0009279">
    <property type="term" value="C:cell outer membrane"/>
    <property type="evidence" value="ECO:0007669"/>
    <property type="project" value="UniProtKB-SubCell"/>
</dbReference>
<dbReference type="InterPro" id="IPR012910">
    <property type="entry name" value="Plug_dom"/>
</dbReference>
<evidence type="ECO:0000256" key="1">
    <source>
        <dbReference type="ARBA" id="ARBA00004571"/>
    </source>
</evidence>
<dbReference type="PANTHER" id="PTHR32552">
    <property type="entry name" value="FERRICHROME IRON RECEPTOR-RELATED"/>
    <property type="match status" value="1"/>
</dbReference>
<evidence type="ECO:0000256" key="9">
    <source>
        <dbReference type="ARBA" id="ARBA00023136"/>
    </source>
</evidence>
<sequence>MKLCFLISALAFALPSTAGFAQEPVDSGRKELAATERRASHVAPRTKRPKRAKVRLQPSGETAQSDPDSRPQAPGPTPSAQTLGRDQSGVVVNAPAANSGFSPDFVMRGFPSGVTLFDGSAHGFTSQGVNLATVDHVEFYKGPSAMLFGKALGGYGGAANYIRKAPTQETFAEARATSGSFGLNRMTVDLNSPLNADKTLLFRLTGAAQTTGSFVDFVRWRNFDVAPMLSFTVDNGDHVSLRAEHSGGRLVYRDGVPADPIFFHIPREFYAGMPANEHETPISDDLTFTYDHAFNKDWKLSAVVDYYLFASRWGWFTGWGYDGFQSIVFGNPVRTRSAIRSFDAQVRLEGKFETGFLSHSVFLGLEHWDYFFGYANAISRFEAAPLNIFFPAYQPGVDYAGALWSNGVARAIGRSVYGQDLIDLNEHWRILLGGRYDVLAQRERVFDPFGSLAGEPTASLSKGTQGYFNPRAGILFRPDDAHELFFAFGQSLIPNTGVRLQGGEAPPPQQDTQYEIGARRRFLDNKMTFELGLFDITRDNVAIPNPANPSGFYSLVTGQQHSHGIEVNLGGEPLPNLKVNAVATFLHAVVSKDSNVPSQAGSDLLGAPRRVYNFSANYSFDSGDLKGLELGLSYYYASRAEATLPNTPGFTLPPQQMLGATLGYGLDDNLKIDLSLTNLTNQPNWTSNGAMFHGEPRAMSVSLSYKY</sequence>
<proteinExistence type="predicted"/>
<dbReference type="PROSITE" id="PS52016">
    <property type="entry name" value="TONB_DEPENDENT_REC_3"/>
    <property type="match status" value="1"/>
</dbReference>
<keyword evidence="2" id="KW-0813">Transport</keyword>
<dbReference type="EMBL" id="OY288114">
    <property type="protein sequence ID" value="CAJ0877129.1"/>
    <property type="molecule type" value="Genomic_DNA"/>
</dbReference>
<evidence type="ECO:0000256" key="2">
    <source>
        <dbReference type="ARBA" id="ARBA00022448"/>
    </source>
</evidence>
<keyword evidence="6" id="KW-0408">Iron</keyword>
<evidence type="ECO:0000256" key="3">
    <source>
        <dbReference type="ARBA" id="ARBA00022496"/>
    </source>
</evidence>
<feature type="compositionally biased region" description="Basic and acidic residues" evidence="11">
    <location>
        <begin position="29"/>
        <end position="39"/>
    </location>
</feature>
<dbReference type="InterPro" id="IPR037066">
    <property type="entry name" value="Plug_dom_sf"/>
</dbReference>
<dbReference type="GO" id="GO:0015344">
    <property type="term" value="F:siderophore uptake transmembrane transporter activity"/>
    <property type="evidence" value="ECO:0007669"/>
    <property type="project" value="TreeGrafter"/>
</dbReference>
<dbReference type="AlphaFoldDB" id="A0AA48M0U2"/>
<feature type="compositionally biased region" description="Basic residues" evidence="11">
    <location>
        <begin position="44"/>
        <end position="54"/>
    </location>
</feature>
<feature type="region of interest" description="Disordered" evidence="11">
    <location>
        <begin position="29"/>
        <end position="85"/>
    </location>
</feature>
<comment type="subcellular location">
    <subcellularLocation>
        <location evidence="1">Cell outer membrane</location>
        <topology evidence="1">Multi-pass membrane protein</topology>
    </subcellularLocation>
</comment>
<dbReference type="Pfam" id="PF00593">
    <property type="entry name" value="TonB_dep_Rec_b-barrel"/>
    <property type="match status" value="1"/>
</dbReference>
<dbReference type="Gene3D" id="2.40.170.20">
    <property type="entry name" value="TonB-dependent receptor, beta-barrel domain"/>
    <property type="match status" value="1"/>
</dbReference>